<dbReference type="STRING" id="3055.A0A2K3E5M4"/>
<feature type="region of interest" description="Disordered" evidence="1">
    <location>
        <begin position="245"/>
        <end position="270"/>
    </location>
</feature>
<keyword evidence="3" id="KW-1185">Reference proteome</keyword>
<proteinExistence type="predicted"/>
<evidence type="ECO:0000313" key="2">
    <source>
        <dbReference type="EMBL" id="PNW88099.1"/>
    </source>
</evidence>
<dbReference type="PANTHER" id="PTHR14614:SF157">
    <property type="entry name" value="METHYLTRANSFERASE TYPE 12 DOMAIN-CONTAINING PROTEIN"/>
    <property type="match status" value="1"/>
</dbReference>
<dbReference type="InterPro" id="IPR019410">
    <property type="entry name" value="Methyltransf_16"/>
</dbReference>
<feature type="compositionally biased region" description="Low complexity" evidence="1">
    <location>
        <begin position="301"/>
        <end position="320"/>
    </location>
</feature>
<dbReference type="OMA" id="SEVMYER"/>
<name>A0A2K3E5M4_CHLRE</name>
<evidence type="ECO:0000313" key="3">
    <source>
        <dbReference type="Proteomes" id="UP000006906"/>
    </source>
</evidence>
<evidence type="ECO:0000256" key="1">
    <source>
        <dbReference type="SAM" id="MobiDB-lite"/>
    </source>
</evidence>
<sequence>MIGADEEEFLELLVANERIQNLIDRIRARGNPIRQKQALLQLKQSVESRVTYAEEARQAGVVPLLTRLLGITDDEEVMDAASAVIAACSGPMAAAGKTAVYCYDGWVVRIREAALGDGLGAKVWQVAHLLCLELAAQRTAIAHMARQASAAAGAAEAAEVGVAGAGNGVAEGQGSWPGEASVRVLELGSGCGVCGLAAAAMLRGGAGGDAVQVVMTDVEGAVLRNLRACMHMNADAAADAEAAAAASAAGQSQRQQTTSQQQQEPPALPTDEELFDGAEEVDFGADLLSGLMNGSGGGESAAGDDAGSSSGCGSGNRASGTAGASGPNAWERGNTSVRLLDWMESVRALDEGPEAAAAAAAEAAAKGGQDMPPRVALEERFPLIIGSEVMYERAHAELVAAVVAHRLARGGGALLHCAVRELKVFAHFAAECRRRGLRYRRRVVAPAAIFAAAAATSGVLIDGAGSGGAGAPAMCPFEGLLGRSDEYEGGIVLMAVDHAAAPCGHWYRDDWEEVMV</sequence>
<dbReference type="GO" id="GO:0008276">
    <property type="term" value="F:protein methyltransferase activity"/>
    <property type="evidence" value="ECO:0000318"/>
    <property type="project" value="GO_Central"/>
</dbReference>
<dbReference type="RefSeq" id="XP_042928277.1">
    <property type="nucleotide sequence ID" value="XM_043058363.1"/>
</dbReference>
<dbReference type="OrthoDB" id="545599at2759"/>
<dbReference type="KEGG" id="cre:CHLRE_01g014100v5"/>
<dbReference type="GeneID" id="66051993"/>
<dbReference type="InParanoid" id="A0A2K3E5M4"/>
<gene>
    <name evidence="2" type="ORF">CHLRE_01g014100v5</name>
</gene>
<dbReference type="Proteomes" id="UP000006906">
    <property type="component" value="Chromosome 1"/>
</dbReference>
<dbReference type="PANTHER" id="PTHR14614">
    <property type="entry name" value="HEPATOCELLULAR CARCINOMA-ASSOCIATED ANTIGEN"/>
    <property type="match status" value="1"/>
</dbReference>
<dbReference type="Gramene" id="PNW88099">
    <property type="protein sequence ID" value="PNW88099"/>
    <property type="gene ID" value="CHLRE_01g014100v5"/>
</dbReference>
<dbReference type="Gene3D" id="3.40.50.150">
    <property type="entry name" value="Vaccinia Virus protein VP39"/>
    <property type="match status" value="1"/>
</dbReference>
<dbReference type="Pfam" id="PF10294">
    <property type="entry name" value="Methyltransf_16"/>
    <property type="match status" value="1"/>
</dbReference>
<feature type="region of interest" description="Disordered" evidence="1">
    <location>
        <begin position="288"/>
        <end position="331"/>
    </location>
</feature>
<accession>A0A2K3E5M4</accession>
<reference evidence="2 3" key="1">
    <citation type="journal article" date="2007" name="Science">
        <title>The Chlamydomonas genome reveals the evolution of key animal and plant functions.</title>
        <authorList>
            <person name="Merchant S.S."/>
            <person name="Prochnik S.E."/>
            <person name="Vallon O."/>
            <person name="Harris E.H."/>
            <person name="Karpowicz S.J."/>
            <person name="Witman G.B."/>
            <person name="Terry A."/>
            <person name="Salamov A."/>
            <person name="Fritz-Laylin L.K."/>
            <person name="Marechal-Drouard L."/>
            <person name="Marshall W.F."/>
            <person name="Qu L.H."/>
            <person name="Nelson D.R."/>
            <person name="Sanderfoot A.A."/>
            <person name="Spalding M.H."/>
            <person name="Kapitonov V.V."/>
            <person name="Ren Q."/>
            <person name="Ferris P."/>
            <person name="Lindquist E."/>
            <person name="Shapiro H."/>
            <person name="Lucas S.M."/>
            <person name="Grimwood J."/>
            <person name="Schmutz J."/>
            <person name="Cardol P."/>
            <person name="Cerutti H."/>
            <person name="Chanfreau G."/>
            <person name="Chen C.L."/>
            <person name="Cognat V."/>
            <person name="Croft M.T."/>
            <person name="Dent R."/>
            <person name="Dutcher S."/>
            <person name="Fernandez E."/>
            <person name="Fukuzawa H."/>
            <person name="Gonzalez-Ballester D."/>
            <person name="Gonzalez-Halphen D."/>
            <person name="Hallmann A."/>
            <person name="Hanikenne M."/>
            <person name="Hippler M."/>
            <person name="Inwood W."/>
            <person name="Jabbari K."/>
            <person name="Kalanon M."/>
            <person name="Kuras R."/>
            <person name="Lefebvre P.A."/>
            <person name="Lemaire S.D."/>
            <person name="Lobanov A.V."/>
            <person name="Lohr M."/>
            <person name="Manuell A."/>
            <person name="Meier I."/>
            <person name="Mets L."/>
            <person name="Mittag M."/>
            <person name="Mittelmeier T."/>
            <person name="Moroney J.V."/>
            <person name="Moseley J."/>
            <person name="Napoli C."/>
            <person name="Nedelcu A.M."/>
            <person name="Niyogi K."/>
            <person name="Novoselov S.V."/>
            <person name="Paulsen I.T."/>
            <person name="Pazour G."/>
            <person name="Purton S."/>
            <person name="Ral J.P."/>
            <person name="Riano-Pachon D.M."/>
            <person name="Riekhof W."/>
            <person name="Rymarquis L."/>
            <person name="Schroda M."/>
            <person name="Stern D."/>
            <person name="Umen J."/>
            <person name="Willows R."/>
            <person name="Wilson N."/>
            <person name="Zimmer S.L."/>
            <person name="Allmer J."/>
            <person name="Balk J."/>
            <person name="Bisova K."/>
            <person name="Chen C.J."/>
            <person name="Elias M."/>
            <person name="Gendler K."/>
            <person name="Hauser C."/>
            <person name="Lamb M.R."/>
            <person name="Ledford H."/>
            <person name="Long J.C."/>
            <person name="Minagawa J."/>
            <person name="Page M.D."/>
            <person name="Pan J."/>
            <person name="Pootakham W."/>
            <person name="Roje S."/>
            <person name="Rose A."/>
            <person name="Stahlberg E."/>
            <person name="Terauchi A.M."/>
            <person name="Yang P."/>
            <person name="Ball S."/>
            <person name="Bowler C."/>
            <person name="Dieckmann C.L."/>
            <person name="Gladyshev V.N."/>
            <person name="Green P."/>
            <person name="Jorgensen R."/>
            <person name="Mayfield S."/>
            <person name="Mueller-Roeber B."/>
            <person name="Rajamani S."/>
            <person name="Sayre R.T."/>
            <person name="Brokstein P."/>
            <person name="Dubchak I."/>
            <person name="Goodstein D."/>
            <person name="Hornick L."/>
            <person name="Huang Y.W."/>
            <person name="Jhaveri J."/>
            <person name="Luo Y."/>
            <person name="Martinez D."/>
            <person name="Ngau W.C."/>
            <person name="Otillar B."/>
            <person name="Poliakov A."/>
            <person name="Porter A."/>
            <person name="Szajkowski L."/>
            <person name="Werner G."/>
            <person name="Zhou K."/>
            <person name="Grigoriev I.V."/>
            <person name="Rokhsar D.S."/>
            <person name="Grossman A.R."/>
        </authorList>
    </citation>
    <scope>NUCLEOTIDE SEQUENCE [LARGE SCALE GENOMIC DNA]</scope>
    <source>
        <strain evidence="3">CC-503</strain>
    </source>
</reference>
<protein>
    <submittedName>
        <fullName evidence="2">Uncharacterized protein</fullName>
    </submittedName>
</protein>
<dbReference type="AlphaFoldDB" id="A0A2K3E5M4"/>
<organism evidence="2 3">
    <name type="scientific">Chlamydomonas reinhardtii</name>
    <name type="common">Chlamydomonas smithii</name>
    <dbReference type="NCBI Taxonomy" id="3055"/>
    <lineage>
        <taxon>Eukaryota</taxon>
        <taxon>Viridiplantae</taxon>
        <taxon>Chlorophyta</taxon>
        <taxon>core chlorophytes</taxon>
        <taxon>Chlorophyceae</taxon>
        <taxon>CS clade</taxon>
        <taxon>Chlamydomonadales</taxon>
        <taxon>Chlamydomonadaceae</taxon>
        <taxon>Chlamydomonas</taxon>
    </lineage>
</organism>
<feature type="compositionally biased region" description="Low complexity" evidence="1">
    <location>
        <begin position="245"/>
        <end position="265"/>
    </location>
</feature>
<dbReference type="EMBL" id="CM008962">
    <property type="protein sequence ID" value="PNW88099.1"/>
    <property type="molecule type" value="Genomic_DNA"/>
</dbReference>
<dbReference type="InterPro" id="IPR029063">
    <property type="entry name" value="SAM-dependent_MTases_sf"/>
</dbReference>